<dbReference type="OrthoDB" id="5391994at2"/>
<dbReference type="PROSITE" id="PS51898">
    <property type="entry name" value="TYR_RECOMBINASE"/>
    <property type="match status" value="1"/>
</dbReference>
<dbReference type="GO" id="GO:0003677">
    <property type="term" value="F:DNA binding"/>
    <property type="evidence" value="ECO:0007669"/>
    <property type="project" value="UniProtKB-UniRule"/>
</dbReference>
<comment type="similarity">
    <text evidence="1">Belongs to the 'phage' integrase family.</text>
</comment>
<dbReference type="CDD" id="cd01189">
    <property type="entry name" value="INT_ICEBs1_C_like"/>
    <property type="match status" value="1"/>
</dbReference>
<dbReference type="InterPro" id="IPR013762">
    <property type="entry name" value="Integrase-like_cat_sf"/>
</dbReference>
<evidence type="ECO:0000256" key="1">
    <source>
        <dbReference type="ARBA" id="ARBA00008857"/>
    </source>
</evidence>
<evidence type="ECO:0000313" key="8">
    <source>
        <dbReference type="EMBL" id="KTC75870.1"/>
    </source>
</evidence>
<dbReference type="STRING" id="447.Lboz_0698"/>
<dbReference type="SUPFAM" id="SSF56349">
    <property type="entry name" value="DNA breaking-rejoining enzymes"/>
    <property type="match status" value="1"/>
</dbReference>
<evidence type="ECO:0000259" key="6">
    <source>
        <dbReference type="PROSITE" id="PS51898"/>
    </source>
</evidence>
<dbReference type="PANTHER" id="PTHR30629:SF2">
    <property type="entry name" value="PROPHAGE INTEGRASE INTS-RELATED"/>
    <property type="match status" value="1"/>
</dbReference>
<feature type="domain" description="Tyr recombinase" evidence="6">
    <location>
        <begin position="201"/>
        <end position="387"/>
    </location>
</feature>
<dbReference type="Gene3D" id="1.10.150.130">
    <property type="match status" value="1"/>
</dbReference>
<proteinExistence type="inferred from homology"/>
<dbReference type="Proteomes" id="UP000054695">
    <property type="component" value="Unassembled WGS sequence"/>
</dbReference>
<dbReference type="InterPro" id="IPR050808">
    <property type="entry name" value="Phage_Integrase"/>
</dbReference>
<dbReference type="Pfam" id="PF14659">
    <property type="entry name" value="Phage_int_SAM_3"/>
    <property type="match status" value="1"/>
</dbReference>
<evidence type="ECO:0000256" key="4">
    <source>
        <dbReference type="ARBA" id="ARBA00023172"/>
    </source>
</evidence>
<dbReference type="PROSITE" id="PS51900">
    <property type="entry name" value="CB"/>
    <property type="match status" value="1"/>
</dbReference>
<evidence type="ECO:0000256" key="5">
    <source>
        <dbReference type="PROSITE-ProRule" id="PRU01248"/>
    </source>
</evidence>
<organism evidence="8 9">
    <name type="scientific">Legionella bozemanae</name>
    <name type="common">Fluoribacter bozemanae</name>
    <dbReference type="NCBI Taxonomy" id="447"/>
    <lineage>
        <taxon>Bacteria</taxon>
        <taxon>Pseudomonadati</taxon>
        <taxon>Pseudomonadota</taxon>
        <taxon>Gammaproteobacteria</taxon>
        <taxon>Legionellales</taxon>
        <taxon>Legionellaceae</taxon>
        <taxon>Legionella</taxon>
    </lineage>
</organism>
<dbReference type="EMBL" id="LNXU01000007">
    <property type="protein sequence ID" value="KTC75870.1"/>
    <property type="molecule type" value="Genomic_DNA"/>
</dbReference>
<dbReference type="InterPro" id="IPR011010">
    <property type="entry name" value="DNA_brk_join_enz"/>
</dbReference>
<dbReference type="Pfam" id="PF00589">
    <property type="entry name" value="Phage_integrase"/>
    <property type="match status" value="1"/>
</dbReference>
<dbReference type="GO" id="GO:0006310">
    <property type="term" value="P:DNA recombination"/>
    <property type="evidence" value="ECO:0007669"/>
    <property type="project" value="UniProtKB-KW"/>
</dbReference>
<evidence type="ECO:0000259" key="7">
    <source>
        <dbReference type="PROSITE" id="PS51900"/>
    </source>
</evidence>
<dbReference type="InterPro" id="IPR044068">
    <property type="entry name" value="CB"/>
</dbReference>
<accession>A0A0W0RXL4</accession>
<comment type="caution">
    <text evidence="8">The sequence shown here is derived from an EMBL/GenBank/DDBJ whole genome shotgun (WGS) entry which is preliminary data.</text>
</comment>
<keyword evidence="3 5" id="KW-0238">DNA-binding</keyword>
<dbReference type="InterPro" id="IPR002104">
    <property type="entry name" value="Integrase_catalytic"/>
</dbReference>
<gene>
    <name evidence="8" type="ORF">Lboz_0698</name>
</gene>
<keyword evidence="4" id="KW-0233">DNA recombination</keyword>
<reference evidence="8 9" key="1">
    <citation type="submission" date="2015-11" db="EMBL/GenBank/DDBJ databases">
        <title>Genomic analysis of 38 Legionella species identifies large and diverse effector repertoires.</title>
        <authorList>
            <person name="Burstein D."/>
            <person name="Amaro F."/>
            <person name="Zusman T."/>
            <person name="Lifshitz Z."/>
            <person name="Cohen O."/>
            <person name="Gilbert J.A."/>
            <person name="Pupko T."/>
            <person name="Shuman H.A."/>
            <person name="Segal G."/>
        </authorList>
    </citation>
    <scope>NUCLEOTIDE SEQUENCE [LARGE SCALE GENOMIC DNA]</scope>
    <source>
        <strain evidence="8 9">WIGA</strain>
    </source>
</reference>
<keyword evidence="2" id="KW-0229">DNA integration</keyword>
<dbReference type="InterPro" id="IPR004107">
    <property type="entry name" value="Integrase_SAM-like_N"/>
</dbReference>
<dbReference type="InterPro" id="IPR010998">
    <property type="entry name" value="Integrase_recombinase_N"/>
</dbReference>
<dbReference type="GO" id="GO:0015074">
    <property type="term" value="P:DNA integration"/>
    <property type="evidence" value="ECO:0007669"/>
    <property type="project" value="UniProtKB-KW"/>
</dbReference>
<evidence type="ECO:0000256" key="2">
    <source>
        <dbReference type="ARBA" id="ARBA00022908"/>
    </source>
</evidence>
<dbReference type="Pfam" id="PF12167">
    <property type="entry name" value="Arm-DNA-bind_2"/>
    <property type="match status" value="1"/>
</dbReference>
<protein>
    <submittedName>
        <fullName evidence="8">Putative lambdoid prophage Rac integrase</fullName>
    </submittedName>
</protein>
<dbReference type="PATRIC" id="fig|447.4.peg.748"/>
<keyword evidence="9" id="KW-1185">Reference proteome</keyword>
<dbReference type="AlphaFoldDB" id="A0A0W0RXL4"/>
<feature type="domain" description="Core-binding (CB)" evidence="7">
    <location>
        <begin position="94"/>
        <end position="173"/>
    </location>
</feature>
<dbReference type="RefSeq" id="WP_058458392.1">
    <property type="nucleotide sequence ID" value="NZ_CAAAIY010000032.1"/>
</dbReference>
<evidence type="ECO:0000313" key="9">
    <source>
        <dbReference type="Proteomes" id="UP000054695"/>
    </source>
</evidence>
<dbReference type="PANTHER" id="PTHR30629">
    <property type="entry name" value="PROPHAGE INTEGRASE"/>
    <property type="match status" value="1"/>
</dbReference>
<sequence>MGGKRQSGNTPKTTNGVVVRKWHSGKTTLRISFYYRGVRCFESIKIEATAANIKYAERLRGEILNAIERGTFSYSDYFPNSKRAYIFGHVKSKITIGELLREFLEEAKSTKEASTYRGYKRVCDGHLFPMFDKVEIQNLQPSILRKWIRSLNCTTKTVANILIPLRAVIEQALVDQYIKENPLNSIIVDKLLNKETKKSDYKPDPFSLDEIKAILNESKGQVRLLLQFAFFTGLRVSELIGLRWEDVDLQSKIIHIEETIVAKETKGPKTEAGVRDVLLLPPALEALEQQKQYTFAQKGRVFHNPQTNKAWETSQQIRRTQWIPILKRAAIRYRNTYQTRHTYASMMLSQGENIMWVSKQLGHVDVEMVIKTYGRWIPDNSSQSGYRPIHDWDHHLD</sequence>
<dbReference type="InterPro" id="IPR022000">
    <property type="entry name" value="Min27-like_integrase_DNA_bind"/>
</dbReference>
<name>A0A0W0RXL4_LEGBO</name>
<evidence type="ECO:0000256" key="3">
    <source>
        <dbReference type="ARBA" id="ARBA00023125"/>
    </source>
</evidence>
<dbReference type="Gene3D" id="1.10.443.10">
    <property type="entry name" value="Intergrase catalytic core"/>
    <property type="match status" value="1"/>
</dbReference>